<evidence type="ECO:0000313" key="2">
    <source>
        <dbReference type="EMBL" id="MDU0807770.1"/>
    </source>
</evidence>
<evidence type="ECO:0008006" key="4">
    <source>
        <dbReference type="Google" id="ProtNLM"/>
    </source>
</evidence>
<reference evidence="2 3" key="1">
    <citation type="submission" date="2023-09" db="EMBL/GenBank/DDBJ databases">
        <title>Aquirufa genomes.</title>
        <authorList>
            <person name="Pitt A."/>
        </authorList>
    </citation>
    <scope>NUCLEOTIDE SEQUENCE [LARGE SCALE GENOMIC DNA]</scope>
    <source>
        <strain evidence="2 3">LEOWEIH-7C</strain>
    </source>
</reference>
<accession>A0ABU3TPH0</accession>
<evidence type="ECO:0000313" key="3">
    <source>
        <dbReference type="Proteomes" id="UP001249959"/>
    </source>
</evidence>
<sequence>MKRYLLILMFIPFAFISFAQTKGIQYQAVIQDPSPYQIPGTFIQGQALQNKTVTIRFTLKTNNSIDFEETHETQTDEFGLINLTIGKGKKSTGSNFDQLVWSGQNKVLVVAVKIEGQSNFLEVSNQTLLYSPYALYADAVEYKNINNAPKAVSHFTNDAGYLIANDLKPLEKRITDNQTENLTTFTLIKNQQLTLETKIEEQGKLLNETILITQNLSARIDQQNNQINQNQTTLVNQINGLGGSFESLGNKSAATDLGNTNPSNQLYPSQRAVKTYVDQVISTVTVSGTPDATTLAAGKIQLAGDLAGTAINPTVPGLVLKENTSNKTLSIPTDGTSDIKFPSARAVKTYVDQATQGIALSADLNAKADKISPIFSGTPSLPTGTIGVRQGVGTNSDQLATTSFVQQELSAASINYATKEDLSNKSTATALGTSNTLYPTQNAVKSYVDARFGAVVIQDASLTDKGIIRLGGDLAAGISTADNPIIRDNAISTSKVADAAITDVKIAGISGTKVNGNIAGEASNVTGTVLPTHGGTGVAGTLNGYVKGFGTSAMQAVSTIPVADISGAEASTNKSSDIAADAPSSTKYPSVSAVKTYVDNQIAQGTIPDATTSIFGKIKLGGDLAGTGSTAGAPVITNNSISSNKIADLAVTNAKIVGVDGTKVAGSIPGNAENVNGIVNSSHGGTGTNGTLTGYIKGNGSAAMTSNLTIPVADVVGAELSSNKSIATDLGNTAPSDQLYPSQKAVKSYVDASAAGNIGSATQTALNLKENTANKSDGSIDANSSIEFPTQHAVKIYVENKLATQSISLANFQTINPDKLIGNFGATAATPSEISTSGTGSVVRTTGATMSNVLLNGTIGGNAILATSNGGLGTASLTAGYVKAGNPFSTVSSIPVSDITGAVQKVNGYLPDANGNIALRFGTTYTGIYNGGNFSPVVSSPINSDVYIVSADPTATNNGRAFIYDGSIWNEITTSQAALDARYVKLTGSTMGGNLVFPTGTKIQQTDAPTASSDVANKNYVDAQVTNSTTEATNLTLGKVRLGGDLAGPSSSATNPIISNGAINNAKLASGSVSDDKITGTISGAKGGTGVNNTGKTITLGGNLTTSGANALILNTTSATNVTLPTSGTLTTLAGAEALTNKTINGLQLTSNLTGFTIAGGTTTKILTVASDASISGTNTGDQTITLSGDLTGSGTGAISTTLANTTVTAGVYGSNALIPQITVDAKGRISNVSEIPLSNTTLAGTILNDGKVLIGNASNAAVERNLSGDITMNNTGVTTIGASKVSNSMLAGNIDLSTKVTNTLAIANGGTGVTSLTNNALLVGGTTMGYISPGASGYVLSSNGSTWSANAISSLGVATTVGSLNSSSTPNGMTLLGGELKLSPADATNPGVLTAGTQTLAGAKTFAQDLKINQLMIGNGGGGLDANTLVGKSAFTSNTTGSNNTAIGYQSLTVNTSGTNNTGIGAGALSTNTTGIGNTAIGQGAGVGSGNLSNTIAIGSGAVVNADNTIQLGNANITRMNTAGAIQAGSIQNTPVGSTTPSTGAFTGLKTTGTNTSQVVMTDANNLLVSTASLPVNLGGTGLSTISSNGVLIGNGTGAINTIVPNASGQVLTWNGTSWAATIPTAVTVGSVGSSSANGLTITNNVLSLSPADVSNPGIITTGTQTFAGAKTFASITSSGTLSVTGNLSNANLTASKVVFSDASKVLSSSGTVGVDQGGTGASTFTSGGIIVGNGTSALSTINPGTNGQILVSRLGVWNVENASPTVTLGTVNASSTAKGLTITAGGEISLSPADATNAGIMTTAAQTFAGAKTFSSIISTGDGSVGGNLSVTGTVTNSALTASKVVFTDISKNLSSSGTVGVAQGGTGLASIPLNGVVIGNGTSSIATIVPSSNGQVLTWNGTSWTATIPTAISVGSVGTSTTNGLTISNNVLSLSPADATNPGIVNTGAQTFGGAKTFASITSSGNSSVGGTLSVTGNLTNSALTASKVVFSDASKILSSSGTVGVDQGGTGATTLTSGALLIGNGTGAVTSLAPSTAGYVLKVVGSTWTVSAPDTDESDQFTATVGQTTFTLTQTPASNSKVQMFINGVRIDKNAYTLSTRTVTYIPANNSAFTLAAGDRIQFDYEY</sequence>
<keyword evidence="3" id="KW-1185">Reference proteome</keyword>
<dbReference type="InterPro" id="IPR045571">
    <property type="entry name" value="DUF5907"/>
</dbReference>
<evidence type="ECO:0000256" key="1">
    <source>
        <dbReference type="SAM" id="SignalP"/>
    </source>
</evidence>
<dbReference type="Proteomes" id="UP001249959">
    <property type="component" value="Unassembled WGS sequence"/>
</dbReference>
<protein>
    <recommendedName>
        <fullName evidence="4">T9SS type A sorting domain-containing protein</fullName>
    </recommendedName>
</protein>
<comment type="caution">
    <text evidence="2">The sequence shown here is derived from an EMBL/GenBank/DDBJ whole genome shotgun (WGS) entry which is preliminary data.</text>
</comment>
<name>A0ABU3TPH0_9BACT</name>
<dbReference type="EMBL" id="JAVNWW010000001">
    <property type="protein sequence ID" value="MDU0807770.1"/>
    <property type="molecule type" value="Genomic_DNA"/>
</dbReference>
<feature type="signal peptide" evidence="1">
    <location>
        <begin position="1"/>
        <end position="19"/>
    </location>
</feature>
<gene>
    <name evidence="2" type="ORF">PQG45_01830</name>
</gene>
<keyword evidence="1" id="KW-0732">Signal</keyword>
<dbReference type="RefSeq" id="WP_315575764.1">
    <property type="nucleotide sequence ID" value="NZ_JARDXH010000003.1"/>
</dbReference>
<organism evidence="2 3">
    <name type="scientific">Aquirufa regiilacus</name>
    <dbReference type="NCBI Taxonomy" id="3024868"/>
    <lineage>
        <taxon>Bacteria</taxon>
        <taxon>Pseudomonadati</taxon>
        <taxon>Bacteroidota</taxon>
        <taxon>Cytophagia</taxon>
        <taxon>Cytophagales</taxon>
        <taxon>Flectobacillaceae</taxon>
        <taxon>Aquirufa</taxon>
    </lineage>
</organism>
<proteinExistence type="predicted"/>
<dbReference type="Pfam" id="PF19264">
    <property type="entry name" value="DUF5907"/>
    <property type="match status" value="4"/>
</dbReference>
<feature type="chain" id="PRO_5045371870" description="T9SS type A sorting domain-containing protein" evidence="1">
    <location>
        <begin position="20"/>
        <end position="2131"/>
    </location>
</feature>